<dbReference type="Proteomes" id="UP000256970">
    <property type="component" value="Unassembled WGS sequence"/>
</dbReference>
<feature type="compositionally biased region" description="Low complexity" evidence="1">
    <location>
        <begin position="446"/>
        <end position="462"/>
    </location>
</feature>
<accession>A0A383VB54</accession>
<evidence type="ECO:0000256" key="2">
    <source>
        <dbReference type="SAM" id="SignalP"/>
    </source>
</evidence>
<dbReference type="InterPro" id="IPR011042">
    <property type="entry name" value="6-blade_b-propeller_TolB-like"/>
</dbReference>
<evidence type="ECO:0000256" key="1">
    <source>
        <dbReference type="SAM" id="MobiDB-lite"/>
    </source>
</evidence>
<feature type="chain" id="PRO_5016987799" description="Pyrroloquinoline quinone-dependent pyranose dehydrogenase beta-propeller domain-containing protein" evidence="2">
    <location>
        <begin position="23"/>
        <end position="497"/>
    </location>
</feature>
<dbReference type="InterPro" id="IPR054539">
    <property type="entry name" value="Beta-prop_PDH"/>
</dbReference>
<feature type="region of interest" description="Disordered" evidence="1">
    <location>
        <begin position="446"/>
        <end position="467"/>
    </location>
</feature>
<evidence type="ECO:0000259" key="3">
    <source>
        <dbReference type="Pfam" id="PF22807"/>
    </source>
</evidence>
<organism evidence="4 5">
    <name type="scientific">Tetradesmus obliquus</name>
    <name type="common">Green alga</name>
    <name type="synonym">Acutodesmus obliquus</name>
    <dbReference type="NCBI Taxonomy" id="3088"/>
    <lineage>
        <taxon>Eukaryota</taxon>
        <taxon>Viridiplantae</taxon>
        <taxon>Chlorophyta</taxon>
        <taxon>core chlorophytes</taxon>
        <taxon>Chlorophyceae</taxon>
        <taxon>CS clade</taxon>
        <taxon>Sphaeropleales</taxon>
        <taxon>Scenedesmaceae</taxon>
        <taxon>Tetradesmus</taxon>
    </lineage>
</organism>
<dbReference type="AlphaFoldDB" id="A0A383VB54"/>
<evidence type="ECO:0000313" key="5">
    <source>
        <dbReference type="Proteomes" id="UP000256970"/>
    </source>
</evidence>
<dbReference type="PANTHER" id="PTHR19328:SF40">
    <property type="entry name" value="BLL0591 PROTEIN"/>
    <property type="match status" value="1"/>
</dbReference>
<feature type="domain" description="Pyrroloquinoline quinone-dependent pyranose dehydrogenase beta-propeller" evidence="3">
    <location>
        <begin position="214"/>
        <end position="442"/>
    </location>
</feature>
<gene>
    <name evidence="4" type="ORF">BQ4739_LOCUS3380</name>
</gene>
<proteinExistence type="predicted"/>
<protein>
    <recommendedName>
        <fullName evidence="3">Pyrroloquinoline quinone-dependent pyranose dehydrogenase beta-propeller domain-containing protein</fullName>
    </recommendedName>
</protein>
<dbReference type="Pfam" id="PF22807">
    <property type="entry name" value="TrAA12"/>
    <property type="match status" value="1"/>
</dbReference>
<keyword evidence="5" id="KW-1185">Reference proteome</keyword>
<dbReference type="STRING" id="3088.A0A383VB54"/>
<dbReference type="PANTHER" id="PTHR19328">
    <property type="entry name" value="HEDGEHOG-INTERACTING PROTEIN"/>
    <property type="match status" value="1"/>
</dbReference>
<dbReference type="InterPro" id="IPR011041">
    <property type="entry name" value="Quinoprot_gluc/sorb_DH_b-prop"/>
</dbReference>
<dbReference type="EMBL" id="FNXT01000264">
    <property type="protein sequence ID" value="SZX62797.1"/>
    <property type="molecule type" value="Genomic_DNA"/>
</dbReference>
<name>A0A383VB54_TETOB</name>
<dbReference type="Gene3D" id="2.120.10.30">
    <property type="entry name" value="TolB, C-terminal domain"/>
    <property type="match status" value="1"/>
</dbReference>
<sequence>MGCTGFAVLQLLLLLWSSAVQAAEPVPEVKGLQPQLLTVPPGFNISVYQDGLPKARTISATVVNGSTIVYVGSAGSDDGKNPVGNVYYIVDEDSDGVPDFSGTLLRIDTPNGVVVQGSDLLLSGFEDGKGMVWRLPDVHSYALRNEPFTGNKSVITDRLPGDRWHGRRVLRFSPDGLLVLAVGVPCNVCKLNRTAQGIQFGSLYSLNVTSGELRQLATGVRNSVGFDWHPKTGELYFTDNGRDKIGNDVPDCELNRIPANSATVLARPGATTPASIPNFGHPYCHTEGLGDPYARDFGAGKPLLDPEFNPNGTVVNCSDPTLNRQPVQALGPHTAPLGMRFYRWSKNTPGAFPREYDGTAFIAEHGSWNRAPKIGYRIMMLRVANGTNAVSDYEPFASGWLQNENDNAHNFTWGRPVDVEQMPDGLLLISDDGTGALYRVTYNASNVDSSSSSSATRSVSASQGPAQPSGAAAVRAAAGFAWWALLVVLACVMHSNP</sequence>
<evidence type="ECO:0000313" key="4">
    <source>
        <dbReference type="EMBL" id="SZX62797.1"/>
    </source>
</evidence>
<feature type="signal peptide" evidence="2">
    <location>
        <begin position="1"/>
        <end position="22"/>
    </location>
</feature>
<dbReference type="SUPFAM" id="SSF50952">
    <property type="entry name" value="Soluble quinoprotein glucose dehydrogenase"/>
    <property type="match status" value="1"/>
</dbReference>
<keyword evidence="2" id="KW-0732">Signal</keyword>
<reference evidence="4 5" key="1">
    <citation type="submission" date="2016-10" db="EMBL/GenBank/DDBJ databases">
        <authorList>
            <person name="Cai Z."/>
        </authorList>
    </citation>
    <scope>NUCLEOTIDE SEQUENCE [LARGE SCALE GENOMIC DNA]</scope>
</reference>